<dbReference type="Proteomes" id="UP001279660">
    <property type="component" value="Unassembled WGS sequence"/>
</dbReference>
<gene>
    <name evidence="1" type="ORF">SIL82_09160</name>
</gene>
<dbReference type="RefSeq" id="WP_010403334.1">
    <property type="nucleotide sequence ID" value="NZ_JAWXXV010000001.1"/>
</dbReference>
<evidence type="ECO:0000313" key="1">
    <source>
        <dbReference type="EMBL" id="MDX5984430.1"/>
    </source>
</evidence>
<keyword evidence="2" id="KW-1185">Reference proteome</keyword>
<comment type="caution">
    <text evidence="1">The sequence shown here is derived from an EMBL/GenBank/DDBJ whole genome shotgun (WGS) entry which is preliminary data.</text>
</comment>
<protein>
    <recommendedName>
        <fullName evidence="3">Nuclease</fullName>
    </recommendedName>
</protein>
<sequence length="131" mass="13907">MCLWLSIALQAAEAAPITMPFDLARTAKPIRLSALPKCDETGSADSIVVCGRRRDQYRLPLRDESAPDEDAARGAAASGLTAITPSGRCGVFAGQRQCSKREAAAYGYGKGRDPITLVTRLAKKALDPDGE</sequence>
<reference evidence="1 2" key="1">
    <citation type="submission" date="2023-11" db="EMBL/GenBank/DDBJ databases">
        <title>MicrobeMod: A computational toolkit for identifying prokaryotic methylation and restriction-modification with nanopore sequencing.</title>
        <authorList>
            <person name="Crits-Christoph A."/>
            <person name="Kang S.C."/>
            <person name="Lee H."/>
            <person name="Ostrov N."/>
        </authorList>
    </citation>
    <scope>NUCLEOTIDE SEQUENCE [LARGE SCALE GENOMIC DNA]</scope>
    <source>
        <strain evidence="1 2">ATCC 14820</strain>
    </source>
</reference>
<evidence type="ECO:0000313" key="2">
    <source>
        <dbReference type="Proteomes" id="UP001279660"/>
    </source>
</evidence>
<organism evidence="1 2">
    <name type="scientific">Sphingomonas echinoides</name>
    <dbReference type="NCBI Taxonomy" id="59803"/>
    <lineage>
        <taxon>Bacteria</taxon>
        <taxon>Pseudomonadati</taxon>
        <taxon>Pseudomonadota</taxon>
        <taxon>Alphaproteobacteria</taxon>
        <taxon>Sphingomonadales</taxon>
        <taxon>Sphingomonadaceae</taxon>
        <taxon>Sphingomonas</taxon>
    </lineage>
</organism>
<dbReference type="EMBL" id="JAWXXV010000001">
    <property type="protein sequence ID" value="MDX5984430.1"/>
    <property type="molecule type" value="Genomic_DNA"/>
</dbReference>
<accession>A0ABU4PL99</accession>
<proteinExistence type="predicted"/>
<evidence type="ECO:0008006" key="3">
    <source>
        <dbReference type="Google" id="ProtNLM"/>
    </source>
</evidence>
<name>A0ABU4PL99_9SPHN</name>